<proteinExistence type="predicted"/>
<dbReference type="InterPro" id="IPR014131">
    <property type="entry name" value="Chlamydia_phage_Vp3"/>
</dbReference>
<name>A0A976N2G2_9VIRU</name>
<feature type="compositionally biased region" description="Low complexity" evidence="1">
    <location>
        <begin position="160"/>
        <end position="169"/>
    </location>
</feature>
<evidence type="ECO:0000313" key="2">
    <source>
        <dbReference type="EMBL" id="UPW41977.1"/>
    </source>
</evidence>
<sequence>MPVFRTQYDPHERVRQEPGSRVKILYGPEIDEHGHLELVVTGKEDLYGYIQSHAESVDIHVILDRFARGDVDVLSRFQGVYGDFTTVPTSYAELLNTVIKGEQYFDQLPVEVKEQFGHNFNNWLINAGSPDWMSKMGYSTESPSAPPSDAGSPSVPPSSPSSSGGTPPATTNPPTPT</sequence>
<evidence type="ECO:0000256" key="1">
    <source>
        <dbReference type="SAM" id="MobiDB-lite"/>
    </source>
</evidence>
<accession>A0A976N2G2</accession>
<dbReference type="Pfam" id="PF09675">
    <property type="entry name" value="Chlamy_scaf"/>
    <property type="match status" value="1"/>
</dbReference>
<feature type="region of interest" description="Disordered" evidence="1">
    <location>
        <begin position="135"/>
        <end position="177"/>
    </location>
</feature>
<organism evidence="2">
    <name type="scientific">Dipodfec virus RodF1_50</name>
    <dbReference type="NCBI Taxonomy" id="2929300"/>
    <lineage>
        <taxon>Viruses</taxon>
        <taxon>Monodnaviria</taxon>
        <taxon>Sangervirae</taxon>
        <taxon>Phixviricota</taxon>
        <taxon>Malgrandaviricetes</taxon>
        <taxon>Petitvirales</taxon>
        <taxon>Microviridae</taxon>
    </lineage>
</organism>
<reference evidence="2" key="1">
    <citation type="submission" date="2022-02" db="EMBL/GenBank/DDBJ databases">
        <title>Towards deciphering the DNA virus diversity associated with rodent species in the families Cricetidae and Heteromyidae.</title>
        <authorList>
            <person name="Lund M."/>
            <person name="Larsen B.B."/>
            <person name="Gryseels S."/>
            <person name="Kraberger S."/>
            <person name="Rowsey D.M."/>
            <person name="Steger L."/>
            <person name="Yule K.M."/>
            <person name="Upham N.S."/>
            <person name="Worobey M."/>
            <person name="Van Doorslaer K."/>
            <person name="Varsani A."/>
        </authorList>
    </citation>
    <scope>NUCLEOTIDE SEQUENCE</scope>
    <source>
        <strain evidence="2">NeonRodF1_50</strain>
    </source>
</reference>
<protein>
    <submittedName>
        <fullName evidence="2">Internal scaffolding protein</fullName>
    </submittedName>
</protein>
<dbReference type="EMBL" id="OM869704">
    <property type="protein sequence ID" value="UPW41977.1"/>
    <property type="molecule type" value="Genomic_DNA"/>
</dbReference>